<dbReference type="Pfam" id="PF00188">
    <property type="entry name" value="CAP"/>
    <property type="match status" value="1"/>
</dbReference>
<dbReference type="KEGG" id="mng:MNEG_8143"/>
<dbReference type="AlphaFoldDB" id="A0A0D2MGF2"/>
<dbReference type="Proteomes" id="UP000054498">
    <property type="component" value="Unassembled WGS sequence"/>
</dbReference>
<dbReference type="RefSeq" id="XP_013898836.1">
    <property type="nucleotide sequence ID" value="XM_014043382.1"/>
</dbReference>
<dbReference type="OrthoDB" id="1472065at2759"/>
<feature type="region of interest" description="Disordered" evidence="1">
    <location>
        <begin position="34"/>
        <end position="54"/>
    </location>
</feature>
<dbReference type="InterPro" id="IPR014044">
    <property type="entry name" value="CAP_dom"/>
</dbReference>
<reference evidence="4 5" key="1">
    <citation type="journal article" date="2013" name="BMC Genomics">
        <title>Reconstruction of the lipid metabolism for the microalga Monoraphidium neglectum from its genome sequence reveals characteristics suitable for biofuel production.</title>
        <authorList>
            <person name="Bogen C."/>
            <person name="Al-Dilaimi A."/>
            <person name="Albersmeier A."/>
            <person name="Wichmann J."/>
            <person name="Grundmann M."/>
            <person name="Rupp O."/>
            <person name="Lauersen K.J."/>
            <person name="Blifernez-Klassen O."/>
            <person name="Kalinowski J."/>
            <person name="Goesmann A."/>
            <person name="Mussgnug J.H."/>
            <person name="Kruse O."/>
        </authorList>
    </citation>
    <scope>NUCLEOTIDE SEQUENCE [LARGE SCALE GENOMIC DNA]</scope>
    <source>
        <strain evidence="4 5">SAG 48.87</strain>
    </source>
</reference>
<evidence type="ECO:0000313" key="4">
    <source>
        <dbReference type="EMBL" id="KIY99816.1"/>
    </source>
</evidence>
<dbReference type="InterPro" id="IPR035940">
    <property type="entry name" value="CAP_sf"/>
</dbReference>
<dbReference type="SUPFAM" id="SSF55797">
    <property type="entry name" value="PR-1-like"/>
    <property type="match status" value="1"/>
</dbReference>
<dbReference type="EMBL" id="KK101736">
    <property type="protein sequence ID" value="KIY99816.1"/>
    <property type="molecule type" value="Genomic_DNA"/>
</dbReference>
<evidence type="ECO:0000256" key="2">
    <source>
        <dbReference type="SAM" id="SignalP"/>
    </source>
</evidence>
<keyword evidence="2" id="KW-0732">Signal</keyword>
<gene>
    <name evidence="4" type="ORF">MNEG_8143</name>
</gene>
<dbReference type="STRING" id="145388.A0A0D2MGF2"/>
<evidence type="ECO:0000256" key="1">
    <source>
        <dbReference type="SAM" id="MobiDB-lite"/>
    </source>
</evidence>
<dbReference type="InterPro" id="IPR001283">
    <property type="entry name" value="CRISP-related"/>
</dbReference>
<evidence type="ECO:0000259" key="3">
    <source>
        <dbReference type="SMART" id="SM00198"/>
    </source>
</evidence>
<evidence type="ECO:0000313" key="5">
    <source>
        <dbReference type="Proteomes" id="UP000054498"/>
    </source>
</evidence>
<protein>
    <recommendedName>
        <fullName evidence="3">SCP domain-containing protein</fullName>
    </recommendedName>
</protein>
<name>A0A0D2MGF2_9CHLO</name>
<feature type="non-terminal residue" evidence="4">
    <location>
        <position position="163"/>
    </location>
</feature>
<proteinExistence type="predicted"/>
<keyword evidence="5" id="KW-1185">Reference proteome</keyword>
<dbReference type="Gene3D" id="3.40.33.10">
    <property type="entry name" value="CAP"/>
    <property type="match status" value="1"/>
</dbReference>
<feature type="signal peptide" evidence="2">
    <location>
        <begin position="1"/>
        <end position="22"/>
    </location>
</feature>
<dbReference type="GeneID" id="25741019"/>
<feature type="chain" id="PRO_5002247216" description="SCP domain-containing protein" evidence="2">
    <location>
        <begin position="23"/>
        <end position="163"/>
    </location>
</feature>
<organism evidence="4 5">
    <name type="scientific">Monoraphidium neglectum</name>
    <dbReference type="NCBI Taxonomy" id="145388"/>
    <lineage>
        <taxon>Eukaryota</taxon>
        <taxon>Viridiplantae</taxon>
        <taxon>Chlorophyta</taxon>
        <taxon>core chlorophytes</taxon>
        <taxon>Chlorophyceae</taxon>
        <taxon>CS clade</taxon>
        <taxon>Sphaeropleales</taxon>
        <taxon>Selenastraceae</taxon>
        <taxon>Monoraphidium</taxon>
    </lineage>
</organism>
<dbReference type="PANTHER" id="PTHR10334">
    <property type="entry name" value="CYSTEINE-RICH SECRETORY PROTEIN-RELATED"/>
    <property type="match status" value="1"/>
</dbReference>
<feature type="domain" description="SCP" evidence="3">
    <location>
        <begin position="64"/>
        <end position="162"/>
    </location>
</feature>
<dbReference type="SMART" id="SM00198">
    <property type="entry name" value="SCP"/>
    <property type="match status" value="1"/>
</dbReference>
<sequence>MSGLWVETTLLLCCMMASFAAAEKVLVGGPTIATADRPSLRPPEPHRRLSAAAAGADDAAGAAQQYRDVLQLHNAYRARHRAAPLTWSDAAAASAQAYARRCRWQHSYISGYGENLYASSSAAVAAGLRAAVDAWFAEVSIYDFRRPGFDPRTGHFTQARGTR</sequence>
<accession>A0A0D2MGF2</accession>